<protein>
    <submittedName>
        <fullName evidence="2">GNAT family N-acetyltransferase</fullName>
    </submittedName>
</protein>
<keyword evidence="2" id="KW-0808">Transferase</keyword>
<dbReference type="SUPFAM" id="SSF55729">
    <property type="entry name" value="Acyl-CoA N-acyltransferases (Nat)"/>
    <property type="match status" value="1"/>
</dbReference>
<dbReference type="InterPro" id="IPR000182">
    <property type="entry name" value="GNAT_dom"/>
</dbReference>
<accession>A0A7L4YR75</accession>
<dbReference type="InterPro" id="IPR052523">
    <property type="entry name" value="Trichothecene_AcTrans"/>
</dbReference>
<sequence>MSNVTVRSGDISDIAEVSGLLAAAFVDDPEMAAIVPPPAERAERLQRMFAAQARHHYIPYGAVDLAYDETQLLGVAMWAAPGHASPPPLALARMAREYAAALGPHLWRGLRAEQVAQRYHPHYKHWYLYVIGASPASQGRGVGRALLERGLSRADETGDPAYLEATTPRSAALYRRLGFVDLGTQPSGTLGMWRPANR</sequence>
<dbReference type="KEGG" id="eke:EK0264_12705"/>
<organism evidence="2 3">
    <name type="scientific">Epidermidibacterium keratini</name>
    <dbReference type="NCBI Taxonomy" id="1891644"/>
    <lineage>
        <taxon>Bacteria</taxon>
        <taxon>Bacillati</taxon>
        <taxon>Actinomycetota</taxon>
        <taxon>Actinomycetes</taxon>
        <taxon>Sporichthyales</taxon>
        <taxon>Sporichthyaceae</taxon>
        <taxon>Epidermidibacterium</taxon>
    </lineage>
</organism>
<dbReference type="EMBL" id="CP047156">
    <property type="protein sequence ID" value="QHC01067.1"/>
    <property type="molecule type" value="Genomic_DNA"/>
</dbReference>
<dbReference type="OrthoDB" id="7057833at2"/>
<dbReference type="Proteomes" id="UP000463857">
    <property type="component" value="Chromosome"/>
</dbReference>
<dbReference type="InParanoid" id="A0A7L4YR75"/>
<dbReference type="InterPro" id="IPR016181">
    <property type="entry name" value="Acyl_CoA_acyltransferase"/>
</dbReference>
<dbReference type="GO" id="GO:0016747">
    <property type="term" value="F:acyltransferase activity, transferring groups other than amino-acyl groups"/>
    <property type="evidence" value="ECO:0007669"/>
    <property type="project" value="InterPro"/>
</dbReference>
<evidence type="ECO:0000259" key="1">
    <source>
        <dbReference type="PROSITE" id="PS51186"/>
    </source>
</evidence>
<feature type="domain" description="N-acetyltransferase" evidence="1">
    <location>
        <begin position="4"/>
        <end position="197"/>
    </location>
</feature>
<dbReference type="Pfam" id="PF00583">
    <property type="entry name" value="Acetyltransf_1"/>
    <property type="match status" value="1"/>
</dbReference>
<dbReference type="CDD" id="cd04301">
    <property type="entry name" value="NAT_SF"/>
    <property type="match status" value="1"/>
</dbReference>
<proteinExistence type="predicted"/>
<dbReference type="PANTHER" id="PTHR42791">
    <property type="entry name" value="GNAT FAMILY ACETYLTRANSFERASE"/>
    <property type="match status" value="1"/>
</dbReference>
<dbReference type="PROSITE" id="PS51186">
    <property type="entry name" value="GNAT"/>
    <property type="match status" value="1"/>
</dbReference>
<reference evidence="2 3" key="1">
    <citation type="journal article" date="2018" name="Int. J. Syst. Evol. Microbiol.">
        <title>Epidermidibacterium keratini gen. nov., sp. nov., a member of the family Sporichthyaceae, isolated from keratin epidermis.</title>
        <authorList>
            <person name="Lee D.G."/>
            <person name="Trujillo M.E."/>
            <person name="Kang S."/>
            <person name="Nam J.J."/>
            <person name="Kim Y.J."/>
        </authorList>
    </citation>
    <scope>NUCLEOTIDE SEQUENCE [LARGE SCALE GENOMIC DNA]</scope>
    <source>
        <strain evidence="2 3">EPI-7</strain>
    </source>
</reference>
<dbReference type="AlphaFoldDB" id="A0A7L4YR75"/>
<dbReference type="Gene3D" id="3.40.630.30">
    <property type="match status" value="1"/>
</dbReference>
<evidence type="ECO:0000313" key="2">
    <source>
        <dbReference type="EMBL" id="QHC01067.1"/>
    </source>
</evidence>
<name>A0A7L4YR75_9ACTN</name>
<dbReference type="RefSeq" id="WP_159546173.1">
    <property type="nucleotide sequence ID" value="NZ_CP047156.1"/>
</dbReference>
<gene>
    <name evidence="2" type="ORF">EK0264_12705</name>
</gene>
<dbReference type="PANTHER" id="PTHR42791:SF1">
    <property type="entry name" value="N-ACETYLTRANSFERASE DOMAIN-CONTAINING PROTEIN"/>
    <property type="match status" value="1"/>
</dbReference>
<keyword evidence="3" id="KW-1185">Reference proteome</keyword>
<evidence type="ECO:0000313" key="3">
    <source>
        <dbReference type="Proteomes" id="UP000463857"/>
    </source>
</evidence>